<keyword evidence="4" id="KW-0460">Magnesium</keyword>
<dbReference type="Gene3D" id="3.40.50.1000">
    <property type="entry name" value="HAD superfamily/HAD-like"/>
    <property type="match status" value="1"/>
</dbReference>
<dbReference type="Pfam" id="PF13419">
    <property type="entry name" value="HAD_2"/>
    <property type="match status" value="1"/>
</dbReference>
<dbReference type="GO" id="GO:0046872">
    <property type="term" value="F:metal ion binding"/>
    <property type="evidence" value="ECO:0007669"/>
    <property type="project" value="UniProtKB-KW"/>
</dbReference>
<accession>A0A0V8A1A3</accession>
<organism evidence="7 8">
    <name type="scientific">Mastigocoleus testarum BC008</name>
    <dbReference type="NCBI Taxonomy" id="371196"/>
    <lineage>
        <taxon>Bacteria</taxon>
        <taxon>Bacillati</taxon>
        <taxon>Cyanobacteriota</taxon>
        <taxon>Cyanophyceae</taxon>
        <taxon>Nostocales</taxon>
        <taxon>Hapalosiphonaceae</taxon>
        <taxon>Mastigocoleus</taxon>
    </lineage>
</organism>
<dbReference type="SFLD" id="SFLDG01135">
    <property type="entry name" value="C1.5.6:_HAD__Beta-PGM__Phospha"/>
    <property type="match status" value="1"/>
</dbReference>
<protein>
    <submittedName>
        <fullName evidence="7">Hydrolase</fullName>
    </submittedName>
</protein>
<dbReference type="SUPFAM" id="SSF56784">
    <property type="entry name" value="HAD-like"/>
    <property type="match status" value="1"/>
</dbReference>
<dbReference type="PANTHER" id="PTHR46193">
    <property type="entry name" value="6-PHOSPHOGLUCONATE PHOSPHATASE"/>
    <property type="match status" value="1"/>
</dbReference>
<name>A0A0V8A1A3_9CYAN</name>
<dbReference type="InterPro" id="IPR006439">
    <property type="entry name" value="HAD-SF_hydro_IA"/>
</dbReference>
<dbReference type="InterPro" id="IPR023198">
    <property type="entry name" value="PGP-like_dom2"/>
</dbReference>
<dbReference type="CDD" id="cd07505">
    <property type="entry name" value="HAD_BPGM-like"/>
    <property type="match status" value="1"/>
</dbReference>
<keyword evidence="5" id="KW-0119">Carbohydrate metabolism</keyword>
<comment type="caution">
    <text evidence="7">The sequence shown here is derived from an EMBL/GenBank/DDBJ whole genome shotgun (WGS) entry which is preliminary data.</text>
</comment>
<dbReference type="NCBIfam" id="TIGR01509">
    <property type="entry name" value="HAD-SF-IA-v3"/>
    <property type="match status" value="1"/>
</dbReference>
<evidence type="ECO:0000256" key="2">
    <source>
        <dbReference type="ARBA" id="ARBA00006171"/>
    </source>
</evidence>
<dbReference type="SFLD" id="SFLDG01129">
    <property type="entry name" value="C1.5:_HAD__Beta-PGM__Phosphata"/>
    <property type="match status" value="1"/>
</dbReference>
<dbReference type="EMBL" id="LMTZ01000108">
    <property type="protein sequence ID" value="KST65383.1"/>
    <property type="molecule type" value="Genomic_DNA"/>
</dbReference>
<dbReference type="Proteomes" id="UP000053372">
    <property type="component" value="Unassembled WGS sequence"/>
</dbReference>
<dbReference type="RefSeq" id="WP_027842917.1">
    <property type="nucleotide sequence ID" value="NZ_LMTZ01000001.1"/>
</dbReference>
<dbReference type="InterPro" id="IPR041492">
    <property type="entry name" value="HAD_2"/>
</dbReference>
<evidence type="ECO:0000256" key="1">
    <source>
        <dbReference type="ARBA" id="ARBA00001946"/>
    </source>
</evidence>
<evidence type="ECO:0000313" key="7">
    <source>
        <dbReference type="EMBL" id="KST70447.1"/>
    </source>
</evidence>
<dbReference type="PANTHER" id="PTHR46193:SF18">
    <property type="entry name" value="HEXITOL PHOSPHATASE B"/>
    <property type="match status" value="1"/>
</dbReference>
<evidence type="ECO:0000256" key="3">
    <source>
        <dbReference type="ARBA" id="ARBA00022723"/>
    </source>
</evidence>
<keyword evidence="7" id="KW-0378">Hydrolase</keyword>
<comment type="similarity">
    <text evidence="2">Belongs to the HAD-like hydrolase superfamily. CbbY/CbbZ/Gph/YieH family.</text>
</comment>
<dbReference type="AlphaFoldDB" id="A0A0V8A1A3"/>
<dbReference type="InterPro" id="IPR023214">
    <property type="entry name" value="HAD_sf"/>
</dbReference>
<keyword evidence="3" id="KW-0479">Metal-binding</keyword>
<gene>
    <name evidence="6" type="ORF">BC008_21540</name>
    <name evidence="7" type="ORF">BC008_45495</name>
</gene>
<comment type="cofactor">
    <cofactor evidence="1">
        <name>Mg(2+)</name>
        <dbReference type="ChEBI" id="CHEBI:18420"/>
    </cofactor>
</comment>
<evidence type="ECO:0000256" key="4">
    <source>
        <dbReference type="ARBA" id="ARBA00022842"/>
    </source>
</evidence>
<dbReference type="EMBL" id="LMTZ01000001">
    <property type="protein sequence ID" value="KST70447.1"/>
    <property type="molecule type" value="Genomic_DNA"/>
</dbReference>
<evidence type="ECO:0000313" key="8">
    <source>
        <dbReference type="Proteomes" id="UP000053372"/>
    </source>
</evidence>
<reference evidence="7 8" key="1">
    <citation type="journal article" date="2015" name="Genome Announc.">
        <title>Draft Genome of the Euendolithic (true boring) Cyanobacterium Mastigocoleus testarum strain BC008.</title>
        <authorList>
            <person name="Guida B.S."/>
            <person name="Garcia-Pichel F."/>
        </authorList>
    </citation>
    <scope>NUCLEOTIDE SEQUENCE [LARGE SCALE GENOMIC DNA]</scope>
    <source>
        <strain evidence="7 8">BC008</strain>
    </source>
</reference>
<dbReference type="InterPro" id="IPR051600">
    <property type="entry name" value="Beta-PGM-like"/>
</dbReference>
<dbReference type="Gene3D" id="1.10.150.240">
    <property type="entry name" value="Putative phosphatase, domain 2"/>
    <property type="match status" value="1"/>
</dbReference>
<evidence type="ECO:0000313" key="6">
    <source>
        <dbReference type="EMBL" id="KST65383.1"/>
    </source>
</evidence>
<sequence>MLSAILFDLDGTIINTDPIHYQIWRDILLEYDVEIDEKIYKSRFTGRLNPEIIKDMLPNLSPEEGEKLAEEKESRFRNKAHELKPIDGFSRLIAMTEKHDLKRALVTNAPTKNARFMLNILGLEEIFHTVVIAEQEAAAKPDPTPYRVGLERLGVSPEHAIAFEDSPSGITSALGAGIRTIGVASTGEPIKMLEMGVFMTVYDFNDLTMWTFLNSQIGLDPVGVNI</sequence>
<dbReference type="PRINTS" id="PR00413">
    <property type="entry name" value="HADHALOGNASE"/>
</dbReference>
<dbReference type="GO" id="GO:0016787">
    <property type="term" value="F:hydrolase activity"/>
    <property type="evidence" value="ECO:0007669"/>
    <property type="project" value="UniProtKB-KW"/>
</dbReference>
<dbReference type="InterPro" id="IPR036412">
    <property type="entry name" value="HAD-like_sf"/>
</dbReference>
<dbReference type="SFLD" id="SFLDS00003">
    <property type="entry name" value="Haloacid_Dehalogenase"/>
    <property type="match status" value="1"/>
</dbReference>
<proteinExistence type="inferred from homology"/>
<keyword evidence="8" id="KW-1185">Reference proteome</keyword>
<dbReference type="OrthoDB" id="9797743at2"/>
<evidence type="ECO:0000256" key="5">
    <source>
        <dbReference type="ARBA" id="ARBA00023277"/>
    </source>
</evidence>